<evidence type="ECO:0000313" key="3">
    <source>
        <dbReference type="Proteomes" id="UP001214113"/>
    </source>
</evidence>
<dbReference type="Pfam" id="PF00534">
    <property type="entry name" value="Glycos_transf_1"/>
    <property type="match status" value="1"/>
</dbReference>
<feature type="domain" description="Glycosyl transferase family 1" evidence="1">
    <location>
        <begin position="201"/>
        <end position="359"/>
    </location>
</feature>
<dbReference type="PANTHER" id="PTHR12526:SF630">
    <property type="entry name" value="GLYCOSYLTRANSFERASE"/>
    <property type="match status" value="1"/>
</dbReference>
<dbReference type="SUPFAM" id="SSF53756">
    <property type="entry name" value="UDP-Glycosyltransferase/glycogen phosphorylase"/>
    <property type="match status" value="1"/>
</dbReference>
<accession>A0AAW6GCC7</accession>
<comment type="caution">
    <text evidence="2">The sequence shown here is derived from an EMBL/GenBank/DDBJ whole genome shotgun (WGS) entry which is preliminary data.</text>
</comment>
<dbReference type="InterPro" id="IPR001296">
    <property type="entry name" value="Glyco_trans_1"/>
</dbReference>
<dbReference type="PANTHER" id="PTHR12526">
    <property type="entry name" value="GLYCOSYLTRANSFERASE"/>
    <property type="match status" value="1"/>
</dbReference>
<dbReference type="Proteomes" id="UP001214113">
    <property type="component" value="Unassembled WGS sequence"/>
</dbReference>
<evidence type="ECO:0000259" key="1">
    <source>
        <dbReference type="Pfam" id="PF00534"/>
    </source>
</evidence>
<dbReference type="EMBL" id="JAQNSB010000018">
    <property type="protein sequence ID" value="MDC1855660.1"/>
    <property type="molecule type" value="Genomic_DNA"/>
</dbReference>
<protein>
    <submittedName>
        <fullName evidence="2">Glycosyltransferase</fullName>
        <ecNumber evidence="2">2.4.-.-</ecNumber>
    </submittedName>
</protein>
<name>A0AAW6GCC7_BACUN</name>
<dbReference type="RefSeq" id="WP_117713507.1">
    <property type="nucleotide sequence ID" value="NZ_JABFCK010000015.1"/>
</dbReference>
<keyword evidence="2" id="KW-0328">Glycosyltransferase</keyword>
<evidence type="ECO:0000313" key="2">
    <source>
        <dbReference type="EMBL" id="MDC1855660.1"/>
    </source>
</evidence>
<dbReference type="EC" id="2.4.-.-" evidence="2"/>
<organism evidence="2 3">
    <name type="scientific">Bacteroides uniformis</name>
    <dbReference type="NCBI Taxonomy" id="820"/>
    <lineage>
        <taxon>Bacteria</taxon>
        <taxon>Pseudomonadati</taxon>
        <taxon>Bacteroidota</taxon>
        <taxon>Bacteroidia</taxon>
        <taxon>Bacteroidales</taxon>
        <taxon>Bacteroidaceae</taxon>
        <taxon>Bacteroides</taxon>
    </lineage>
</organism>
<dbReference type="GO" id="GO:0016757">
    <property type="term" value="F:glycosyltransferase activity"/>
    <property type="evidence" value="ECO:0007669"/>
    <property type="project" value="UniProtKB-KW"/>
</dbReference>
<reference evidence="2" key="1">
    <citation type="submission" date="2022-10" db="EMBL/GenBank/DDBJ databases">
        <title>Human gut microbiome strain richness.</title>
        <authorList>
            <person name="Chen-Liaw A."/>
        </authorList>
    </citation>
    <scope>NUCLEOTIDE SEQUENCE</scope>
    <source>
        <strain evidence="2">BSD2780061687st1_G10_BSD2780061687b_171204</strain>
    </source>
</reference>
<dbReference type="Gene3D" id="3.40.50.2000">
    <property type="entry name" value="Glycogen Phosphorylase B"/>
    <property type="match status" value="2"/>
</dbReference>
<sequence length="383" mass="44425">MSILFWYYKPIISTNGGVERVTDVLATYFKDNGYRVFFLSFEKMGMCSDCHYFLPNSEDLMSVENLRYAENLIFNKRISIIINQNGLSPLFSKFIFTLHLDKIPVKIISVIHNSLLSPIKNYAIVHSYPLLFQKIFSNVFFQFLLLKLYYLKYSKHFQYLFKKSECTLFLSPSYLNEAVFFQKNISMSKIGCIPNPASFINQGLFESKSKEVLYVGRLDFSQKKIDYLLDIWEIVSSVKKDWSLRIVGGGDNNRAKAYADKRNLNNIIWCDFCDPTIYYKHASIFCLTSSYEGFPMVLIEALTYGVVPIAFASFEALQDIIKDGINGFVITPFDKKKYADRLIWLMDNKEELMKMSHAGFSSSLYYSLESVGSKWLKLFKNIS</sequence>
<proteinExistence type="predicted"/>
<gene>
    <name evidence="2" type="ORF">POZ22_12810</name>
</gene>
<dbReference type="AlphaFoldDB" id="A0AAW6GCC7"/>
<keyword evidence="2" id="KW-0808">Transferase</keyword>